<evidence type="ECO:0000313" key="3">
    <source>
        <dbReference type="Proteomes" id="UP000637774"/>
    </source>
</evidence>
<accession>A0ABQ2A6J5</accession>
<feature type="chain" id="PRO_5045515151" description="Protease" evidence="1">
    <location>
        <begin position="21"/>
        <end position="268"/>
    </location>
</feature>
<sequence>MKTQSLFSLGMCLTAALAFSSCSKESESVTKSDDVSLEVLSQIKQMGFTAEGATAVEGGYVVEGDIFLTAENLANPRQAQLLRVGAEEQYRTTEVVNVGTGRTVSVAVASTLPLAYVTATDEVIRRYNAENLLIRLVRVSSGAEILLDKAPKSARYLASAGFPTGGNPFGSVKVNSGAIGTANPTTYIATILAHEIGHCIGFRHTDYMDRSYSCGGSTSNEGASTVGAVLIPGTPAVADPNSWMLACIGSGADRPFNANDRTALGFVY</sequence>
<dbReference type="EMBL" id="BMGY01000022">
    <property type="protein sequence ID" value="GGH87036.1"/>
    <property type="molecule type" value="Genomic_DNA"/>
</dbReference>
<name>A0ABQ2A6J5_9BACT</name>
<proteinExistence type="predicted"/>
<dbReference type="InterPro" id="IPR024653">
    <property type="entry name" value="Peptidase_M10/M27/M57"/>
</dbReference>
<dbReference type="PROSITE" id="PS51257">
    <property type="entry name" value="PROKAR_LIPOPROTEIN"/>
    <property type="match status" value="1"/>
</dbReference>
<comment type="caution">
    <text evidence="2">The sequence shown here is derived from an EMBL/GenBank/DDBJ whole genome shotgun (WGS) entry which is preliminary data.</text>
</comment>
<keyword evidence="3" id="KW-1185">Reference proteome</keyword>
<dbReference type="Gene3D" id="3.40.390.10">
    <property type="entry name" value="Collagenase (Catalytic Domain)"/>
    <property type="match status" value="1"/>
</dbReference>
<keyword evidence="1" id="KW-0732">Signal</keyword>
<dbReference type="Proteomes" id="UP000637774">
    <property type="component" value="Unassembled WGS sequence"/>
</dbReference>
<protein>
    <recommendedName>
        <fullName evidence="4">Protease</fullName>
    </recommendedName>
</protein>
<evidence type="ECO:0000256" key="1">
    <source>
        <dbReference type="SAM" id="SignalP"/>
    </source>
</evidence>
<dbReference type="InterPro" id="IPR024079">
    <property type="entry name" value="MetalloPept_cat_dom_sf"/>
</dbReference>
<dbReference type="RefSeq" id="WP_188562412.1">
    <property type="nucleotide sequence ID" value="NZ_BMGY01000022.1"/>
</dbReference>
<feature type="signal peptide" evidence="1">
    <location>
        <begin position="1"/>
        <end position="20"/>
    </location>
</feature>
<organism evidence="2 3">
    <name type="scientific">Hymenobacter frigidus</name>
    <dbReference type="NCBI Taxonomy" id="1524095"/>
    <lineage>
        <taxon>Bacteria</taxon>
        <taxon>Pseudomonadati</taxon>
        <taxon>Bacteroidota</taxon>
        <taxon>Cytophagia</taxon>
        <taxon>Cytophagales</taxon>
        <taxon>Hymenobacteraceae</taxon>
        <taxon>Hymenobacter</taxon>
    </lineage>
</organism>
<reference evidence="3" key="1">
    <citation type="journal article" date="2019" name="Int. J. Syst. Evol. Microbiol.">
        <title>The Global Catalogue of Microorganisms (GCM) 10K type strain sequencing project: providing services to taxonomists for standard genome sequencing and annotation.</title>
        <authorList>
            <consortium name="The Broad Institute Genomics Platform"/>
            <consortium name="The Broad Institute Genome Sequencing Center for Infectious Disease"/>
            <person name="Wu L."/>
            <person name="Ma J."/>
        </authorList>
    </citation>
    <scope>NUCLEOTIDE SEQUENCE [LARGE SCALE GENOMIC DNA]</scope>
    <source>
        <strain evidence="3">CGMCC 1.14966</strain>
    </source>
</reference>
<evidence type="ECO:0008006" key="4">
    <source>
        <dbReference type="Google" id="ProtNLM"/>
    </source>
</evidence>
<dbReference type="SUPFAM" id="SSF55486">
    <property type="entry name" value="Metalloproteases ('zincins'), catalytic domain"/>
    <property type="match status" value="1"/>
</dbReference>
<gene>
    <name evidence="2" type="ORF">GCM10011495_25010</name>
</gene>
<evidence type="ECO:0000313" key="2">
    <source>
        <dbReference type="EMBL" id="GGH87036.1"/>
    </source>
</evidence>
<dbReference type="Pfam" id="PF12388">
    <property type="entry name" value="Peptidase_M57"/>
    <property type="match status" value="1"/>
</dbReference>